<keyword evidence="5" id="KW-0165">Cleavage on pair of basic residues</keyword>
<name>A0AAW1DAB6_9HEMI</name>
<dbReference type="PROSITE" id="PS00137">
    <property type="entry name" value="SUBTILASE_HIS"/>
    <property type="match status" value="1"/>
</dbReference>
<keyword evidence="6" id="KW-0732">Signal</keyword>
<sequence length="516" mass="55991">MPRYDMIDSNRHGTRCAGEVAAVANNTICSVGIAFRASVGGVRMLDGDVTDAVEARSLSFNPQHIDIYSASWGPDDDGKTVDGPGELAMRAFIEGVTKGRGGKGSIFVWASGNGGRDHDNCNCDGYTNSIWTLSISSATENGLVPWYSEACSSTLATTYSSGSTGEKQIVTTDLHHQCTSSHTGTSASAPLAAGICALALEANTQLTWRDMQHIVVATAKPANLRAPDWTTNGVGRNVSHSFGYGLMDAAAMVKLARSWPTVPQQHKCEVSAPHVDKVIPAKSHVTLQLNAKISLMSQRRGDIEIQLTSPAGTKTTLLARRPHDISRSGFRSWPFMSVHTWGENPLGIWTLEIHNEARFLGRATLQEWALIFYGTEIPPPSYNSAYMPLIVPQRAAFPVNLPPQPKKNKGSRKNKSSGPTIKPNKSGKNKNQNQNSASATPPLVTNYVPTHPVGLTILLAPPQLPSQTTDHFPAIFQQYNKVQQLYPYSKINESPLRPSRKGLEQGDLQKESGKHY</sequence>
<keyword evidence="11" id="KW-1015">Disulfide bond</keyword>
<feature type="domain" description="P/Homo B" evidence="17">
    <location>
        <begin position="249"/>
        <end position="378"/>
    </location>
</feature>
<comment type="similarity">
    <text evidence="3">Belongs to the peptidase S8 family. Furin subfamily.</text>
</comment>
<dbReference type="PROSITE" id="PS51829">
    <property type="entry name" value="P_HOMO_B"/>
    <property type="match status" value="1"/>
</dbReference>
<comment type="caution">
    <text evidence="15">Lacks conserved residue(s) required for the propagation of feature annotation.</text>
</comment>
<evidence type="ECO:0000313" key="18">
    <source>
        <dbReference type="EMBL" id="KAK9507883.1"/>
    </source>
</evidence>
<comment type="catalytic activity">
    <reaction evidence="13">
        <text>Release of mature proteins from their proproteins by cleavage of -Arg-Xaa-Yaa-Arg-|-Zaa- bonds, where Xaa can be any amino acid and Yaa is Arg or Lys. Releases albumin, complement component C3 and von Willebrand factor from their respective precursors.</text>
        <dbReference type="EC" id="3.4.21.75"/>
    </reaction>
</comment>
<dbReference type="Proteomes" id="UP001461498">
    <property type="component" value="Unassembled WGS sequence"/>
</dbReference>
<dbReference type="InterPro" id="IPR008979">
    <property type="entry name" value="Galactose-bd-like_sf"/>
</dbReference>
<dbReference type="InterPro" id="IPR023828">
    <property type="entry name" value="Peptidase_S8_Ser-AS"/>
</dbReference>
<evidence type="ECO:0000256" key="12">
    <source>
        <dbReference type="ARBA" id="ARBA00023180"/>
    </source>
</evidence>
<comment type="caution">
    <text evidence="18">The sequence shown here is derived from an EMBL/GenBank/DDBJ whole genome shotgun (WGS) entry which is preliminary data.</text>
</comment>
<feature type="compositionally biased region" description="Basic and acidic residues" evidence="16">
    <location>
        <begin position="501"/>
        <end position="516"/>
    </location>
</feature>
<evidence type="ECO:0000256" key="2">
    <source>
        <dbReference type="ARBA" id="ARBA00004394"/>
    </source>
</evidence>
<evidence type="ECO:0000256" key="7">
    <source>
        <dbReference type="ARBA" id="ARBA00022801"/>
    </source>
</evidence>
<feature type="compositionally biased region" description="Basic residues" evidence="16">
    <location>
        <begin position="406"/>
        <end position="415"/>
    </location>
</feature>
<evidence type="ECO:0000256" key="13">
    <source>
        <dbReference type="ARBA" id="ARBA00035756"/>
    </source>
</evidence>
<dbReference type="GO" id="GO:0005802">
    <property type="term" value="C:trans-Golgi network"/>
    <property type="evidence" value="ECO:0007669"/>
    <property type="project" value="TreeGrafter"/>
</dbReference>
<dbReference type="InterPro" id="IPR002884">
    <property type="entry name" value="P_dom"/>
</dbReference>
<organism evidence="18 19">
    <name type="scientific">Rhynocoris fuscipes</name>
    <dbReference type="NCBI Taxonomy" id="488301"/>
    <lineage>
        <taxon>Eukaryota</taxon>
        <taxon>Metazoa</taxon>
        <taxon>Ecdysozoa</taxon>
        <taxon>Arthropoda</taxon>
        <taxon>Hexapoda</taxon>
        <taxon>Insecta</taxon>
        <taxon>Pterygota</taxon>
        <taxon>Neoptera</taxon>
        <taxon>Paraneoptera</taxon>
        <taxon>Hemiptera</taxon>
        <taxon>Heteroptera</taxon>
        <taxon>Panheteroptera</taxon>
        <taxon>Cimicomorpha</taxon>
        <taxon>Reduviidae</taxon>
        <taxon>Harpactorinae</taxon>
        <taxon>Harpactorini</taxon>
        <taxon>Rhynocoris</taxon>
    </lineage>
</organism>
<keyword evidence="12" id="KW-0325">Glycoprotein</keyword>
<dbReference type="Gene3D" id="2.60.120.260">
    <property type="entry name" value="Galactose-binding domain-like"/>
    <property type="match status" value="1"/>
</dbReference>
<dbReference type="PANTHER" id="PTHR42884:SF3">
    <property type="entry name" value="FURIN-LIKE PROTEASE 1, ISOFORMS 1_1-X_2"/>
    <property type="match status" value="1"/>
</dbReference>
<proteinExistence type="inferred from homology"/>
<gene>
    <name evidence="18" type="ORF">O3M35_007649</name>
</gene>
<keyword evidence="19" id="KW-1185">Reference proteome</keyword>
<feature type="region of interest" description="Disordered" evidence="16">
    <location>
        <begin position="398"/>
        <end position="445"/>
    </location>
</feature>
<dbReference type="PANTHER" id="PTHR42884">
    <property type="entry name" value="PROPROTEIN CONVERTASE SUBTILISIN/KEXIN-RELATED"/>
    <property type="match status" value="1"/>
</dbReference>
<keyword evidence="10" id="KW-0865">Zymogen</keyword>
<dbReference type="InterPro" id="IPR022398">
    <property type="entry name" value="Peptidase_S8_His-AS"/>
</dbReference>
<dbReference type="PROSITE" id="PS00138">
    <property type="entry name" value="SUBTILASE_SER"/>
    <property type="match status" value="1"/>
</dbReference>
<dbReference type="FunFam" id="2.60.120.260:FF:000006">
    <property type="entry name" value="Proprotein convertase subtilisin/kexin type 5"/>
    <property type="match status" value="1"/>
</dbReference>
<dbReference type="InterPro" id="IPR000209">
    <property type="entry name" value="Peptidase_S8/S53_dom"/>
</dbReference>
<evidence type="ECO:0000256" key="3">
    <source>
        <dbReference type="ARBA" id="ARBA00005325"/>
    </source>
</evidence>
<keyword evidence="9" id="KW-0333">Golgi apparatus</keyword>
<evidence type="ECO:0000256" key="5">
    <source>
        <dbReference type="ARBA" id="ARBA00022685"/>
    </source>
</evidence>
<evidence type="ECO:0000256" key="8">
    <source>
        <dbReference type="ARBA" id="ARBA00022825"/>
    </source>
</evidence>
<evidence type="ECO:0000256" key="4">
    <source>
        <dbReference type="ARBA" id="ARBA00022670"/>
    </source>
</evidence>
<dbReference type="SUPFAM" id="SSF52743">
    <property type="entry name" value="Subtilisin-like"/>
    <property type="match status" value="1"/>
</dbReference>
<accession>A0AAW1DAB6</accession>
<keyword evidence="7" id="KW-0378">Hydrolase</keyword>
<dbReference type="CDD" id="cd04059">
    <property type="entry name" value="Peptidases_S8_Protein_convertases_Kexins_Furin-like"/>
    <property type="match status" value="1"/>
</dbReference>
<dbReference type="PRINTS" id="PR00723">
    <property type="entry name" value="SUBTILISIN"/>
</dbReference>
<evidence type="ECO:0000256" key="10">
    <source>
        <dbReference type="ARBA" id="ARBA00023145"/>
    </source>
</evidence>
<dbReference type="GO" id="GO:0004252">
    <property type="term" value="F:serine-type endopeptidase activity"/>
    <property type="evidence" value="ECO:0007669"/>
    <property type="project" value="UniProtKB-EC"/>
</dbReference>
<feature type="compositionally biased region" description="Low complexity" evidence="16">
    <location>
        <begin position="424"/>
        <end position="439"/>
    </location>
</feature>
<evidence type="ECO:0000256" key="14">
    <source>
        <dbReference type="ARBA" id="ARBA00038993"/>
    </source>
</evidence>
<dbReference type="EMBL" id="JAPXFL010000004">
    <property type="protein sequence ID" value="KAK9507883.1"/>
    <property type="molecule type" value="Genomic_DNA"/>
</dbReference>
<feature type="region of interest" description="Disordered" evidence="16">
    <location>
        <begin position="492"/>
        <end position="516"/>
    </location>
</feature>
<dbReference type="Pfam" id="PF00082">
    <property type="entry name" value="Peptidase_S8"/>
    <property type="match status" value="1"/>
</dbReference>
<keyword evidence="8" id="KW-0720">Serine protease</keyword>
<dbReference type="Gene3D" id="3.40.50.200">
    <property type="entry name" value="Peptidase S8/S53 domain"/>
    <property type="match status" value="1"/>
</dbReference>
<evidence type="ECO:0000256" key="11">
    <source>
        <dbReference type="ARBA" id="ARBA00023157"/>
    </source>
</evidence>
<dbReference type="EC" id="3.4.21.75" evidence="14"/>
<dbReference type="AlphaFoldDB" id="A0AAW1DAB6"/>
<comment type="cofactor">
    <cofactor evidence="1">
        <name>Ca(2+)</name>
        <dbReference type="ChEBI" id="CHEBI:29108"/>
    </cofactor>
</comment>
<dbReference type="Pfam" id="PF01483">
    <property type="entry name" value="P_proprotein"/>
    <property type="match status" value="1"/>
</dbReference>
<evidence type="ECO:0000256" key="1">
    <source>
        <dbReference type="ARBA" id="ARBA00001913"/>
    </source>
</evidence>
<evidence type="ECO:0000256" key="15">
    <source>
        <dbReference type="PROSITE-ProRule" id="PRU01240"/>
    </source>
</evidence>
<dbReference type="PROSITE" id="PS51892">
    <property type="entry name" value="SUBTILASE"/>
    <property type="match status" value="1"/>
</dbReference>
<dbReference type="InterPro" id="IPR015500">
    <property type="entry name" value="Peptidase_S8_subtilisin-rel"/>
</dbReference>
<evidence type="ECO:0000313" key="19">
    <source>
        <dbReference type="Proteomes" id="UP001461498"/>
    </source>
</evidence>
<dbReference type="InterPro" id="IPR036852">
    <property type="entry name" value="Peptidase_S8/S53_dom_sf"/>
</dbReference>
<protein>
    <recommendedName>
        <fullName evidence="14">furin</fullName>
        <ecNumber evidence="14">3.4.21.75</ecNumber>
    </recommendedName>
</protein>
<keyword evidence="4" id="KW-0645">Protease</keyword>
<dbReference type="FunFam" id="3.40.50.200:FF:000001">
    <property type="entry name" value="Furin 2, isoform B"/>
    <property type="match status" value="1"/>
</dbReference>
<evidence type="ECO:0000259" key="17">
    <source>
        <dbReference type="PROSITE" id="PS51829"/>
    </source>
</evidence>
<reference evidence="18 19" key="1">
    <citation type="submission" date="2022-12" db="EMBL/GenBank/DDBJ databases">
        <title>Chromosome-level genome assembly of true bugs.</title>
        <authorList>
            <person name="Ma L."/>
            <person name="Li H."/>
        </authorList>
    </citation>
    <scope>NUCLEOTIDE SEQUENCE [LARGE SCALE GENOMIC DNA]</scope>
    <source>
        <strain evidence="18">Lab_2022b</strain>
    </source>
</reference>
<evidence type="ECO:0000256" key="16">
    <source>
        <dbReference type="SAM" id="MobiDB-lite"/>
    </source>
</evidence>
<dbReference type="GO" id="GO:0000139">
    <property type="term" value="C:Golgi membrane"/>
    <property type="evidence" value="ECO:0007669"/>
    <property type="project" value="UniProtKB-SubCell"/>
</dbReference>
<dbReference type="GO" id="GO:0016486">
    <property type="term" value="P:peptide hormone processing"/>
    <property type="evidence" value="ECO:0007669"/>
    <property type="project" value="TreeGrafter"/>
</dbReference>
<dbReference type="SUPFAM" id="SSF49785">
    <property type="entry name" value="Galactose-binding domain-like"/>
    <property type="match status" value="1"/>
</dbReference>
<comment type="subcellular location">
    <subcellularLocation>
        <location evidence="2">Golgi apparatus membrane</location>
    </subcellularLocation>
</comment>
<dbReference type="InterPro" id="IPR034182">
    <property type="entry name" value="Kexin/furin"/>
</dbReference>
<evidence type="ECO:0000256" key="9">
    <source>
        <dbReference type="ARBA" id="ARBA00023034"/>
    </source>
</evidence>
<evidence type="ECO:0000256" key="6">
    <source>
        <dbReference type="ARBA" id="ARBA00022729"/>
    </source>
</evidence>